<sequence>MTSPTPKTPPPLSLLEKVALFSRLIFLAPPQIAFNITRCVSLAAVRGIPLGFYVDCGFIRFALGTLSPRQLQYMQPSTASTYRKWIASRSGKPNVTVEDGTRDAAASYLDDRLKFDVESLPDGASTILWVGDRRKATKFVYFFHGGGYVAPMMPEHLEWCLRAYVLAAAELKRQGKVTDEEEVAVAVLQYTLCPGAQYPVQLCQAAAGLEHLIASGVKPGDLIIGGDSAGGNLTCQLLSHLLHPHPASKPIHLSEPLAGAFTVSPWISVCADTPSMKQNGSIDMLSGSMMKSASNHLLGGVGSYDAEQKQGQGWAMAADVDFSWFDGLREVTCALYVTVGAQEVLRDQGIAFAEAVRVRNPGVAVHLEISKHEAHDFILLEGKRLLNDKGGGDGDALKRMRTWVSSVFWSP</sequence>
<gene>
    <name evidence="3" type="ORF">B0H63DRAFT_414545</name>
</gene>
<evidence type="ECO:0000313" key="3">
    <source>
        <dbReference type="EMBL" id="KAK3385467.1"/>
    </source>
</evidence>
<dbReference type="PANTHER" id="PTHR48081:SF31">
    <property type="entry name" value="STERYL ACETYL HYDROLASE MUG81-RELATED"/>
    <property type="match status" value="1"/>
</dbReference>
<dbReference type="EMBL" id="JAULSW010000004">
    <property type="protein sequence ID" value="KAK3385467.1"/>
    <property type="molecule type" value="Genomic_DNA"/>
</dbReference>
<dbReference type="SUPFAM" id="SSF53474">
    <property type="entry name" value="alpha/beta-Hydrolases"/>
    <property type="match status" value="1"/>
</dbReference>
<dbReference type="InterPro" id="IPR013094">
    <property type="entry name" value="AB_hydrolase_3"/>
</dbReference>
<organism evidence="3 4">
    <name type="scientific">Podospora didyma</name>
    <dbReference type="NCBI Taxonomy" id="330526"/>
    <lineage>
        <taxon>Eukaryota</taxon>
        <taxon>Fungi</taxon>
        <taxon>Dikarya</taxon>
        <taxon>Ascomycota</taxon>
        <taxon>Pezizomycotina</taxon>
        <taxon>Sordariomycetes</taxon>
        <taxon>Sordariomycetidae</taxon>
        <taxon>Sordariales</taxon>
        <taxon>Podosporaceae</taxon>
        <taxon>Podospora</taxon>
    </lineage>
</organism>
<evidence type="ECO:0000256" key="1">
    <source>
        <dbReference type="ARBA" id="ARBA00022801"/>
    </source>
</evidence>
<keyword evidence="4" id="KW-1185">Reference proteome</keyword>
<accession>A0AAE0NPT6</accession>
<evidence type="ECO:0000259" key="2">
    <source>
        <dbReference type="Pfam" id="PF07859"/>
    </source>
</evidence>
<name>A0AAE0NPT6_9PEZI</name>
<comment type="caution">
    <text evidence="3">The sequence shown here is derived from an EMBL/GenBank/DDBJ whole genome shotgun (WGS) entry which is preliminary data.</text>
</comment>
<protein>
    <submittedName>
        <fullName evidence="3">Alpha/Beta hydrolase protein</fullName>
    </submittedName>
</protein>
<evidence type="ECO:0000313" key="4">
    <source>
        <dbReference type="Proteomes" id="UP001285441"/>
    </source>
</evidence>
<dbReference type="Gene3D" id="3.40.50.1820">
    <property type="entry name" value="alpha/beta hydrolase"/>
    <property type="match status" value="1"/>
</dbReference>
<keyword evidence="1 3" id="KW-0378">Hydrolase</keyword>
<dbReference type="GO" id="GO:0016787">
    <property type="term" value="F:hydrolase activity"/>
    <property type="evidence" value="ECO:0007669"/>
    <property type="project" value="UniProtKB-KW"/>
</dbReference>
<dbReference type="InterPro" id="IPR029058">
    <property type="entry name" value="AB_hydrolase_fold"/>
</dbReference>
<dbReference type="InterPro" id="IPR050300">
    <property type="entry name" value="GDXG_lipolytic_enzyme"/>
</dbReference>
<reference evidence="3" key="1">
    <citation type="journal article" date="2023" name="Mol. Phylogenet. Evol.">
        <title>Genome-scale phylogeny and comparative genomics of the fungal order Sordariales.</title>
        <authorList>
            <person name="Hensen N."/>
            <person name="Bonometti L."/>
            <person name="Westerberg I."/>
            <person name="Brannstrom I.O."/>
            <person name="Guillou S."/>
            <person name="Cros-Aarteil S."/>
            <person name="Calhoun S."/>
            <person name="Haridas S."/>
            <person name="Kuo A."/>
            <person name="Mondo S."/>
            <person name="Pangilinan J."/>
            <person name="Riley R."/>
            <person name="LaButti K."/>
            <person name="Andreopoulos B."/>
            <person name="Lipzen A."/>
            <person name="Chen C."/>
            <person name="Yan M."/>
            <person name="Daum C."/>
            <person name="Ng V."/>
            <person name="Clum A."/>
            <person name="Steindorff A."/>
            <person name="Ohm R.A."/>
            <person name="Martin F."/>
            <person name="Silar P."/>
            <person name="Natvig D.O."/>
            <person name="Lalanne C."/>
            <person name="Gautier V."/>
            <person name="Ament-Velasquez S.L."/>
            <person name="Kruys A."/>
            <person name="Hutchinson M.I."/>
            <person name="Powell A.J."/>
            <person name="Barry K."/>
            <person name="Miller A.N."/>
            <person name="Grigoriev I.V."/>
            <person name="Debuchy R."/>
            <person name="Gladieux P."/>
            <person name="Hiltunen Thoren M."/>
            <person name="Johannesson H."/>
        </authorList>
    </citation>
    <scope>NUCLEOTIDE SEQUENCE</scope>
    <source>
        <strain evidence="3">CBS 232.78</strain>
    </source>
</reference>
<dbReference type="PANTHER" id="PTHR48081">
    <property type="entry name" value="AB HYDROLASE SUPERFAMILY PROTEIN C4A8.06C"/>
    <property type="match status" value="1"/>
</dbReference>
<dbReference type="Proteomes" id="UP001285441">
    <property type="component" value="Unassembled WGS sequence"/>
</dbReference>
<proteinExistence type="predicted"/>
<reference evidence="3" key="2">
    <citation type="submission" date="2023-06" db="EMBL/GenBank/DDBJ databases">
        <authorList>
            <consortium name="Lawrence Berkeley National Laboratory"/>
            <person name="Haridas S."/>
            <person name="Hensen N."/>
            <person name="Bonometti L."/>
            <person name="Westerberg I."/>
            <person name="Brannstrom I.O."/>
            <person name="Guillou S."/>
            <person name="Cros-Aarteil S."/>
            <person name="Calhoun S."/>
            <person name="Kuo A."/>
            <person name="Mondo S."/>
            <person name="Pangilinan J."/>
            <person name="Riley R."/>
            <person name="LaButti K."/>
            <person name="Andreopoulos B."/>
            <person name="Lipzen A."/>
            <person name="Chen C."/>
            <person name="Yanf M."/>
            <person name="Daum C."/>
            <person name="Ng V."/>
            <person name="Clum A."/>
            <person name="Steindorff A."/>
            <person name="Ohm R."/>
            <person name="Martin F."/>
            <person name="Silar P."/>
            <person name="Natvig D."/>
            <person name="Lalanne C."/>
            <person name="Gautier V."/>
            <person name="Ament-velasquez S.L."/>
            <person name="Kruys A."/>
            <person name="Hutchinson M.I."/>
            <person name="Powell A.J."/>
            <person name="Barry K."/>
            <person name="Miller A.N."/>
            <person name="Grigoriev I.V."/>
            <person name="Debuchy R."/>
            <person name="Gladieux P."/>
            <person name="Thoren M.H."/>
            <person name="Johannesson H."/>
        </authorList>
    </citation>
    <scope>NUCLEOTIDE SEQUENCE</scope>
    <source>
        <strain evidence="3">CBS 232.78</strain>
    </source>
</reference>
<dbReference type="Pfam" id="PF07859">
    <property type="entry name" value="Abhydrolase_3"/>
    <property type="match status" value="1"/>
</dbReference>
<feature type="domain" description="Alpha/beta hydrolase fold-3" evidence="2">
    <location>
        <begin position="141"/>
        <end position="378"/>
    </location>
</feature>
<dbReference type="AlphaFoldDB" id="A0AAE0NPT6"/>